<dbReference type="SUPFAM" id="SSF53850">
    <property type="entry name" value="Periplasmic binding protein-like II"/>
    <property type="match status" value="1"/>
</dbReference>
<gene>
    <name evidence="1" type="primary">106058154</name>
</gene>
<accession>A0A2C9L551</accession>
<evidence type="ECO:0000313" key="2">
    <source>
        <dbReference type="Proteomes" id="UP000076420"/>
    </source>
</evidence>
<dbReference type="VEuPathDB" id="VectorBase:BGLAX_037907"/>
<proteinExistence type="predicted"/>
<name>A0A2C9L551_BIOGL</name>
<evidence type="ECO:0000313" key="1">
    <source>
        <dbReference type="EnsemblMetazoa" id="BGLB027195-PA"/>
    </source>
</evidence>
<dbReference type="AlphaFoldDB" id="A0A2C9L551"/>
<dbReference type="EnsemblMetazoa" id="BGLB027195-RA">
    <property type="protein sequence ID" value="BGLB027195-PA"/>
    <property type="gene ID" value="BGLB027195"/>
</dbReference>
<reference evidence="1" key="1">
    <citation type="submission" date="2020-05" db="UniProtKB">
        <authorList>
            <consortium name="EnsemblMetazoa"/>
        </authorList>
    </citation>
    <scope>IDENTIFICATION</scope>
    <source>
        <strain evidence="1">BB02</strain>
    </source>
</reference>
<dbReference type="Gene3D" id="3.40.190.10">
    <property type="entry name" value="Periplasmic binding protein-like II"/>
    <property type="match status" value="2"/>
</dbReference>
<dbReference type="VEuPathDB" id="VectorBase:BGLB027195"/>
<dbReference type="STRING" id="6526.A0A2C9L551"/>
<organism evidence="1 2">
    <name type="scientific">Biomphalaria glabrata</name>
    <name type="common">Bloodfluke planorb</name>
    <name type="synonym">Freshwater snail</name>
    <dbReference type="NCBI Taxonomy" id="6526"/>
    <lineage>
        <taxon>Eukaryota</taxon>
        <taxon>Metazoa</taxon>
        <taxon>Spiralia</taxon>
        <taxon>Lophotrochozoa</taxon>
        <taxon>Mollusca</taxon>
        <taxon>Gastropoda</taxon>
        <taxon>Heterobranchia</taxon>
        <taxon>Euthyneura</taxon>
        <taxon>Panpulmonata</taxon>
        <taxon>Hygrophila</taxon>
        <taxon>Lymnaeoidea</taxon>
        <taxon>Planorbidae</taxon>
        <taxon>Biomphalaria</taxon>
    </lineage>
</organism>
<dbReference type="Proteomes" id="UP000076420">
    <property type="component" value="Unassembled WGS sequence"/>
</dbReference>
<sequence>MFQSTNIASYQQIWKTMTDSYNKVMVKTDDEGLQRVQSSGGKYALLLESSLAEYYNNRKPCSTIEIKSSFSHKGFGIATQLRSVLTLKILFRTMSSSLHPSSPL</sequence>
<protein>
    <submittedName>
        <fullName evidence="1">Uncharacterized protein</fullName>
    </submittedName>
</protein>
<dbReference type="KEGG" id="bgt:106058154"/>